<sequence>MHQRPPRCHLQWTRNISTTFKGTAFEKRSLLLLETHLCMTLRRTGGKSDRGIDLQGWWWLPQSHSNFQYPKSRIRVFAQCKAEKKRLGPKYIREMEGAVSRYLPWIKSPPLQPPPNEADEWSEVESDKVSPLVAMVISESPFTKEALLCVHSSPIPFLLTHIPPILGDAEKGLHLDRNGINRTPSPDLVSDHQTGYPFGGVYCNQALVGRSGILGGQMDVRWVRSLDGSGRPSLWFHGDSAKLHS</sequence>
<keyword evidence="2" id="KW-1185">Reference proteome</keyword>
<organism evidence="1 2">
    <name type="scientific">Pluteus cervinus</name>
    <dbReference type="NCBI Taxonomy" id="181527"/>
    <lineage>
        <taxon>Eukaryota</taxon>
        <taxon>Fungi</taxon>
        <taxon>Dikarya</taxon>
        <taxon>Basidiomycota</taxon>
        <taxon>Agaricomycotina</taxon>
        <taxon>Agaricomycetes</taxon>
        <taxon>Agaricomycetidae</taxon>
        <taxon>Agaricales</taxon>
        <taxon>Pluteineae</taxon>
        <taxon>Pluteaceae</taxon>
        <taxon>Pluteus</taxon>
    </lineage>
</organism>
<evidence type="ECO:0000313" key="1">
    <source>
        <dbReference type="EMBL" id="TFK67590.1"/>
    </source>
</evidence>
<evidence type="ECO:0000313" key="2">
    <source>
        <dbReference type="Proteomes" id="UP000308600"/>
    </source>
</evidence>
<reference evidence="1 2" key="1">
    <citation type="journal article" date="2019" name="Nat. Ecol. Evol.">
        <title>Megaphylogeny resolves global patterns of mushroom evolution.</title>
        <authorList>
            <person name="Varga T."/>
            <person name="Krizsan K."/>
            <person name="Foldi C."/>
            <person name="Dima B."/>
            <person name="Sanchez-Garcia M."/>
            <person name="Sanchez-Ramirez S."/>
            <person name="Szollosi G.J."/>
            <person name="Szarkandi J.G."/>
            <person name="Papp V."/>
            <person name="Albert L."/>
            <person name="Andreopoulos W."/>
            <person name="Angelini C."/>
            <person name="Antonin V."/>
            <person name="Barry K.W."/>
            <person name="Bougher N.L."/>
            <person name="Buchanan P."/>
            <person name="Buyck B."/>
            <person name="Bense V."/>
            <person name="Catcheside P."/>
            <person name="Chovatia M."/>
            <person name="Cooper J."/>
            <person name="Damon W."/>
            <person name="Desjardin D."/>
            <person name="Finy P."/>
            <person name="Geml J."/>
            <person name="Haridas S."/>
            <person name="Hughes K."/>
            <person name="Justo A."/>
            <person name="Karasinski D."/>
            <person name="Kautmanova I."/>
            <person name="Kiss B."/>
            <person name="Kocsube S."/>
            <person name="Kotiranta H."/>
            <person name="LaButti K.M."/>
            <person name="Lechner B.E."/>
            <person name="Liimatainen K."/>
            <person name="Lipzen A."/>
            <person name="Lukacs Z."/>
            <person name="Mihaltcheva S."/>
            <person name="Morgado L.N."/>
            <person name="Niskanen T."/>
            <person name="Noordeloos M.E."/>
            <person name="Ohm R.A."/>
            <person name="Ortiz-Santana B."/>
            <person name="Ovrebo C."/>
            <person name="Racz N."/>
            <person name="Riley R."/>
            <person name="Savchenko A."/>
            <person name="Shiryaev A."/>
            <person name="Soop K."/>
            <person name="Spirin V."/>
            <person name="Szebenyi C."/>
            <person name="Tomsovsky M."/>
            <person name="Tulloss R.E."/>
            <person name="Uehling J."/>
            <person name="Grigoriev I.V."/>
            <person name="Vagvolgyi C."/>
            <person name="Papp T."/>
            <person name="Martin F.M."/>
            <person name="Miettinen O."/>
            <person name="Hibbett D.S."/>
            <person name="Nagy L.G."/>
        </authorList>
    </citation>
    <scope>NUCLEOTIDE SEQUENCE [LARGE SCALE GENOMIC DNA]</scope>
    <source>
        <strain evidence="1 2">NL-1719</strain>
    </source>
</reference>
<gene>
    <name evidence="1" type="ORF">BDN72DRAFT_770577</name>
</gene>
<proteinExistence type="predicted"/>
<accession>A0ACD3APF2</accession>
<dbReference type="EMBL" id="ML208372">
    <property type="protein sequence ID" value="TFK67590.1"/>
    <property type="molecule type" value="Genomic_DNA"/>
</dbReference>
<dbReference type="Proteomes" id="UP000308600">
    <property type="component" value="Unassembled WGS sequence"/>
</dbReference>
<protein>
    <submittedName>
        <fullName evidence="1">Uncharacterized protein</fullName>
    </submittedName>
</protein>
<name>A0ACD3APF2_9AGAR</name>